<feature type="region of interest" description="Disordered" evidence="12">
    <location>
        <begin position="392"/>
        <end position="453"/>
    </location>
</feature>
<dbReference type="GO" id="GO:0003677">
    <property type="term" value="F:DNA binding"/>
    <property type="evidence" value="ECO:0007669"/>
    <property type="project" value="InterPro"/>
</dbReference>
<evidence type="ECO:0000256" key="9">
    <source>
        <dbReference type="ARBA" id="ARBA00022932"/>
    </source>
</evidence>
<dbReference type="CDD" id="cd18137">
    <property type="entry name" value="HLD_clamp_pol_III_gamma_tau"/>
    <property type="match status" value="1"/>
</dbReference>
<dbReference type="OrthoDB" id="9810148at2"/>
<dbReference type="NCBIfam" id="NF005942">
    <property type="entry name" value="PRK07994.1"/>
    <property type="match status" value="1"/>
</dbReference>
<dbReference type="Pfam" id="PF12170">
    <property type="entry name" value="DNA_pol3_tau_5"/>
    <property type="match status" value="1"/>
</dbReference>
<accession>A0A2D0JN90</accession>
<dbReference type="PANTHER" id="PTHR11669:SF0">
    <property type="entry name" value="PROTEIN STICHEL-LIKE 2"/>
    <property type="match status" value="1"/>
</dbReference>
<dbReference type="InterPro" id="IPR001270">
    <property type="entry name" value="ClpA/B"/>
</dbReference>
<dbReference type="Pfam" id="PF13177">
    <property type="entry name" value="DNA_pol3_delta2"/>
    <property type="match status" value="1"/>
</dbReference>
<feature type="compositionally biased region" description="Basic and acidic residues" evidence="12">
    <location>
        <begin position="439"/>
        <end position="448"/>
    </location>
</feature>
<keyword evidence="15" id="KW-1185">Reference proteome</keyword>
<evidence type="ECO:0000256" key="6">
    <source>
        <dbReference type="ARBA" id="ARBA00022741"/>
    </source>
</evidence>
<dbReference type="PANTHER" id="PTHR11669">
    <property type="entry name" value="REPLICATION FACTOR C / DNA POLYMERASE III GAMMA-TAU SUBUNIT"/>
    <property type="match status" value="1"/>
</dbReference>
<dbReference type="RefSeq" id="WP_099114895.1">
    <property type="nucleotide sequence ID" value="NZ_CAWNQI010000046.1"/>
</dbReference>
<evidence type="ECO:0000256" key="11">
    <source>
        <dbReference type="RuleBase" id="RU364063"/>
    </source>
</evidence>
<keyword evidence="5" id="KW-0479">Metal-binding</keyword>
<dbReference type="InterPro" id="IPR022754">
    <property type="entry name" value="DNA_pol_III_gamma-3"/>
</dbReference>
<protein>
    <recommendedName>
        <fullName evidence="11">DNA polymerase III subunit gamma/tau</fullName>
        <ecNumber evidence="11">2.7.7.7</ecNumber>
    </recommendedName>
</protein>
<dbReference type="Gene3D" id="1.20.272.10">
    <property type="match status" value="1"/>
</dbReference>
<keyword evidence="7" id="KW-0862">Zinc</keyword>
<evidence type="ECO:0000259" key="13">
    <source>
        <dbReference type="SMART" id="SM00382"/>
    </source>
</evidence>
<evidence type="ECO:0000256" key="12">
    <source>
        <dbReference type="SAM" id="MobiDB-lite"/>
    </source>
</evidence>
<dbReference type="CDD" id="cd00009">
    <property type="entry name" value="AAA"/>
    <property type="match status" value="1"/>
</dbReference>
<keyword evidence="8 11" id="KW-0067">ATP-binding</keyword>
<dbReference type="GO" id="GO:0046872">
    <property type="term" value="F:metal ion binding"/>
    <property type="evidence" value="ECO:0007669"/>
    <property type="project" value="UniProtKB-KW"/>
</dbReference>
<organism evidence="14 15">
    <name type="scientific">Xenorhabdus miraniensis</name>
    <dbReference type="NCBI Taxonomy" id="351674"/>
    <lineage>
        <taxon>Bacteria</taxon>
        <taxon>Pseudomonadati</taxon>
        <taxon>Pseudomonadota</taxon>
        <taxon>Gammaproteobacteria</taxon>
        <taxon>Enterobacterales</taxon>
        <taxon>Morganellaceae</taxon>
        <taxon>Xenorhabdus</taxon>
    </lineage>
</organism>
<keyword evidence="9 11" id="KW-0239">DNA-directed DNA polymerase</keyword>
<dbReference type="InterPro" id="IPR045085">
    <property type="entry name" value="HLD_clamp_pol_III_gamma_tau"/>
</dbReference>
<comment type="caution">
    <text evidence="14">The sequence shown here is derived from an EMBL/GenBank/DDBJ whole genome shotgun (WGS) entry which is preliminary data.</text>
</comment>
<reference evidence="14 15" key="1">
    <citation type="journal article" date="2017" name="Nat. Microbiol.">
        <title>Natural product diversity associated with the nematode symbionts Photorhabdus and Xenorhabdus.</title>
        <authorList>
            <person name="Tobias N.J."/>
            <person name="Wolff H."/>
            <person name="Djahanschiri B."/>
            <person name="Grundmann F."/>
            <person name="Kronenwerth M."/>
            <person name="Shi Y.M."/>
            <person name="Simonyi S."/>
            <person name="Grun P."/>
            <person name="Shapiro-Ilan D."/>
            <person name="Pidot S.J."/>
            <person name="Stinear T.P."/>
            <person name="Ebersberger I."/>
            <person name="Bode H.B."/>
        </authorList>
    </citation>
    <scope>NUCLEOTIDE SEQUENCE [LARGE SCALE GENOMIC DNA]</scope>
    <source>
        <strain evidence="14 15">DSM 17902</strain>
    </source>
</reference>
<dbReference type="SUPFAM" id="SSF52540">
    <property type="entry name" value="P-loop containing nucleoside triphosphate hydrolases"/>
    <property type="match status" value="1"/>
</dbReference>
<evidence type="ECO:0000256" key="7">
    <source>
        <dbReference type="ARBA" id="ARBA00022833"/>
    </source>
</evidence>
<evidence type="ECO:0000313" key="15">
    <source>
        <dbReference type="Proteomes" id="UP000221980"/>
    </source>
</evidence>
<proteinExistence type="inferred from homology"/>
<evidence type="ECO:0000256" key="3">
    <source>
        <dbReference type="ARBA" id="ARBA00022695"/>
    </source>
</evidence>
<dbReference type="SMART" id="SM00382">
    <property type="entry name" value="AAA"/>
    <property type="match status" value="1"/>
</dbReference>
<dbReference type="Gene3D" id="3.40.50.300">
    <property type="entry name" value="P-loop containing nucleotide triphosphate hydrolases"/>
    <property type="match status" value="1"/>
</dbReference>
<dbReference type="PRINTS" id="PR00300">
    <property type="entry name" value="CLPPROTEASEA"/>
</dbReference>
<dbReference type="FunFam" id="1.20.272.10:FF:000003">
    <property type="entry name" value="DNA polymerase III subunit gamma/tau"/>
    <property type="match status" value="1"/>
</dbReference>
<sequence>MSYQVLARKWRPQIFSDVVGQQHVLTALANGLEHQRLHHAYLFSGTRGVGKTTIARLLAKGLNCETGITKTPCGQCANCLEIEQGRFVDLIEIDAASRTKVEDTRELLDNVQYAPARGRFKVYLIDEVHMLSRHSFNALLKTLEEPPEHVKFLLATTDPQKLPVTILSRCLQFHLKALDVNQISRQLEHVLHEEQIESDTRARQLLARAADGSLRDALSLTDQAIALGGGKLTSDIVSQMLGTLNDDQPLAIIESLIRADGQQVMALVEQVASRGVDWENLLIEMLAQLHHIAMLQLLPQQPESESSSTEGRLRLLARSISPTDLQLYYQAILVGRKELPYAPERRMGVEMALLRALAFHPKAIIDETPSSTVEIPVLPTGVAPAAPLVAQFSPKNEGNGRDEQRSPQLTGTAPTTNSPTAKLLQARDSLTRQGKIPPKKPEPAESARAKPASSALERLVAVAEQRPQSYIPKVQETKPVKKEAYRWRATNVEEKQQSVTTPKAIKAALEHEKTAELAEKLAIESKERDSWAAEIDKLHIPKLVQQVALNAFKEQIGENRLCLHLRSKQRHLNSASAQKSLSEALSELHGKPIELSIVEDDNPAVKTPLEWRQAIYEEKLAQARQSIISDRTIQTLQQLFDAELDEESIRPV</sequence>
<dbReference type="InterPro" id="IPR022001">
    <property type="entry name" value="DNA_pol3_tau_IV"/>
</dbReference>
<evidence type="ECO:0000256" key="8">
    <source>
        <dbReference type="ARBA" id="ARBA00022840"/>
    </source>
</evidence>
<dbReference type="NCBIfam" id="TIGR02397">
    <property type="entry name" value="dnaX_nterm"/>
    <property type="match status" value="1"/>
</dbReference>
<evidence type="ECO:0000313" key="14">
    <source>
        <dbReference type="EMBL" id="PHM47778.1"/>
    </source>
</evidence>
<dbReference type="GO" id="GO:0006261">
    <property type="term" value="P:DNA-templated DNA replication"/>
    <property type="evidence" value="ECO:0007669"/>
    <property type="project" value="TreeGrafter"/>
</dbReference>
<dbReference type="Pfam" id="PF12169">
    <property type="entry name" value="DNA_pol3_gamma3"/>
    <property type="match status" value="1"/>
</dbReference>
<feature type="domain" description="AAA+ ATPase" evidence="13">
    <location>
        <begin position="37"/>
        <end position="178"/>
    </location>
</feature>
<dbReference type="Proteomes" id="UP000221980">
    <property type="component" value="Unassembled WGS sequence"/>
</dbReference>
<name>A0A2D0JN90_9GAMM</name>
<dbReference type="InterPro" id="IPR003593">
    <property type="entry name" value="AAA+_ATPase"/>
</dbReference>
<dbReference type="Gene3D" id="3.30.300.150">
    <property type="entry name" value="DNA polymerase III, tau subunit, domain V"/>
    <property type="match status" value="1"/>
</dbReference>
<keyword evidence="6 11" id="KW-0547">Nucleotide-binding</keyword>
<evidence type="ECO:0000256" key="10">
    <source>
        <dbReference type="ARBA" id="ARBA00049244"/>
    </source>
</evidence>
<dbReference type="FunFam" id="3.40.50.300:FF:000014">
    <property type="entry name" value="DNA polymerase III subunit gamma/tau"/>
    <property type="match status" value="1"/>
</dbReference>
<dbReference type="AlphaFoldDB" id="A0A2D0JN90"/>
<dbReference type="InterPro" id="IPR021029">
    <property type="entry name" value="DNA_pol_III_tau_dom-5"/>
</dbReference>
<evidence type="ECO:0000256" key="1">
    <source>
        <dbReference type="ARBA" id="ARBA00006360"/>
    </source>
</evidence>
<dbReference type="Pfam" id="PF12168">
    <property type="entry name" value="DNA_pol3_tau_4"/>
    <property type="match status" value="1"/>
</dbReference>
<dbReference type="InterPro" id="IPR012763">
    <property type="entry name" value="DNA_pol_III_sug/sutau_N"/>
</dbReference>
<comment type="function">
    <text evidence="11">DNA polymerase III is a complex, multichain enzyme responsible for most of the replicative synthesis in bacteria. This DNA polymerase also exhibits 3' to 5' exonuclease activity.</text>
</comment>
<keyword evidence="2 11" id="KW-0808">Transferase</keyword>
<dbReference type="InterPro" id="IPR008921">
    <property type="entry name" value="DNA_pol3_clamp-load_cplx_C"/>
</dbReference>
<dbReference type="NCBIfam" id="NF004046">
    <property type="entry name" value="PRK05563.1"/>
    <property type="match status" value="1"/>
</dbReference>
<dbReference type="Gene3D" id="1.10.8.60">
    <property type="match status" value="1"/>
</dbReference>
<comment type="similarity">
    <text evidence="1 11">Belongs to the DnaX/STICHEL family.</text>
</comment>
<comment type="subunit">
    <text evidence="11">DNA polymerase III contains a core (composed of alpha, epsilon and theta chains) that associates with a tau subunit. This core dimerizes to form the POLIII' complex. PolIII' associates with the gamma complex (composed of gamma, delta, delta', psi and chi chains) and with the beta chain to form the complete DNA polymerase III complex.</text>
</comment>
<comment type="catalytic activity">
    <reaction evidence="10 11">
        <text>DNA(n) + a 2'-deoxyribonucleoside 5'-triphosphate = DNA(n+1) + diphosphate</text>
        <dbReference type="Rhea" id="RHEA:22508"/>
        <dbReference type="Rhea" id="RHEA-COMP:17339"/>
        <dbReference type="Rhea" id="RHEA-COMP:17340"/>
        <dbReference type="ChEBI" id="CHEBI:33019"/>
        <dbReference type="ChEBI" id="CHEBI:61560"/>
        <dbReference type="ChEBI" id="CHEBI:173112"/>
        <dbReference type="EC" id="2.7.7.7"/>
    </reaction>
</comment>
<dbReference type="InterPro" id="IPR038249">
    <property type="entry name" value="PolIII_tau_V_sf"/>
</dbReference>
<dbReference type="Pfam" id="PF22608">
    <property type="entry name" value="DNAX_ATPase_lid"/>
    <property type="match status" value="1"/>
</dbReference>
<dbReference type="InterPro" id="IPR027417">
    <property type="entry name" value="P-loop_NTPase"/>
</dbReference>
<keyword evidence="3 11" id="KW-0548">Nucleotidyltransferase</keyword>
<evidence type="ECO:0000256" key="5">
    <source>
        <dbReference type="ARBA" id="ARBA00022723"/>
    </source>
</evidence>
<dbReference type="EC" id="2.7.7.7" evidence="11"/>
<gene>
    <name evidence="11" type="primary">dnaX</name>
    <name evidence="14" type="ORF">Xmir_02858</name>
</gene>
<dbReference type="FunFam" id="1.10.8.60:FF:000013">
    <property type="entry name" value="DNA polymerase III subunit gamma/tau"/>
    <property type="match status" value="1"/>
</dbReference>
<evidence type="ECO:0000256" key="2">
    <source>
        <dbReference type="ARBA" id="ARBA00022679"/>
    </source>
</evidence>
<dbReference type="EMBL" id="NITZ01000015">
    <property type="protein sequence ID" value="PHM47778.1"/>
    <property type="molecule type" value="Genomic_DNA"/>
</dbReference>
<keyword evidence="4 11" id="KW-0235">DNA replication</keyword>
<dbReference type="InterPro" id="IPR050238">
    <property type="entry name" value="DNA_Rep/Repair_Clamp_Loader"/>
</dbReference>
<dbReference type="SUPFAM" id="SSF48019">
    <property type="entry name" value="post-AAA+ oligomerization domain-like"/>
    <property type="match status" value="1"/>
</dbReference>
<dbReference type="GO" id="GO:0003887">
    <property type="term" value="F:DNA-directed DNA polymerase activity"/>
    <property type="evidence" value="ECO:0007669"/>
    <property type="project" value="UniProtKB-KW"/>
</dbReference>
<dbReference type="GO" id="GO:0009360">
    <property type="term" value="C:DNA polymerase III complex"/>
    <property type="evidence" value="ECO:0007669"/>
    <property type="project" value="InterPro"/>
</dbReference>
<evidence type="ECO:0000256" key="4">
    <source>
        <dbReference type="ARBA" id="ARBA00022705"/>
    </source>
</evidence>
<feature type="compositionally biased region" description="Polar residues" evidence="12">
    <location>
        <begin position="406"/>
        <end position="420"/>
    </location>
</feature>
<dbReference type="GO" id="GO:0005524">
    <property type="term" value="F:ATP binding"/>
    <property type="evidence" value="ECO:0007669"/>
    <property type="project" value="UniProtKB-KW"/>
</dbReference>